<reference evidence="2" key="1">
    <citation type="journal article" date="2005" name="Environ. Microbiol.">
        <title>Lateral gene transfer and phylogenetic assignment of environmental fosmid clones.</title>
        <authorList>
            <person name="Nesbo C.L."/>
            <person name="Boucher Y."/>
            <person name="Dlutek M."/>
            <person name="Doolittle F.W."/>
        </authorList>
    </citation>
    <scope>NUCLEOTIDE SEQUENCE</scope>
</reference>
<keyword evidence="1" id="KW-0812">Transmembrane</keyword>
<dbReference type="AlphaFoldDB" id="Q2Z025"/>
<name>Q2Z025_9CHLR</name>
<evidence type="ECO:0000256" key="1">
    <source>
        <dbReference type="SAM" id="Phobius"/>
    </source>
</evidence>
<keyword evidence="1" id="KW-1133">Transmembrane helix</keyword>
<sequence length="242" mass="25949">MILEQLTQWADPIGAVIGFILTLMVLSYIIGDNFLFRLAIHVFIGVASGYAVVLILHNVLWNQVIVPLLQFYQGAPRDVLSNVGRLLPALLLSGWMLTKASPRLSRLGTPVLAFITGVGAATVIGGALFGTLIPQISASASILDLDAAPVEQIDQMVSWFISGLFIIVGTVTTLSYFHFGVRTRVEGTAPARHPLIDSIASLGQAFIAVTLGVIFAGVLAAALIALIDRVRFLWLTISNFLP</sequence>
<protein>
    <submittedName>
        <fullName evidence="2">Uncharacterized protein</fullName>
    </submittedName>
</protein>
<feature type="transmembrane region" description="Helical" evidence="1">
    <location>
        <begin position="12"/>
        <end position="31"/>
    </location>
</feature>
<feature type="transmembrane region" description="Helical" evidence="1">
    <location>
        <begin position="156"/>
        <end position="179"/>
    </location>
</feature>
<accession>Q2Z025</accession>
<organism evidence="2">
    <name type="scientific">uncultured Chloroflexota bacterium</name>
    <dbReference type="NCBI Taxonomy" id="166587"/>
    <lineage>
        <taxon>Bacteria</taxon>
        <taxon>Bacillati</taxon>
        <taxon>Chloroflexota</taxon>
        <taxon>environmental samples</taxon>
    </lineage>
</organism>
<keyword evidence="1" id="KW-0472">Membrane</keyword>
<dbReference type="EMBL" id="AJ937764">
    <property type="protein sequence ID" value="CAI78540.1"/>
    <property type="molecule type" value="Genomic_DNA"/>
</dbReference>
<proteinExistence type="predicted"/>
<feature type="transmembrane region" description="Helical" evidence="1">
    <location>
        <begin position="38"/>
        <end position="59"/>
    </location>
</feature>
<feature type="transmembrane region" description="Helical" evidence="1">
    <location>
        <begin position="110"/>
        <end position="136"/>
    </location>
</feature>
<feature type="transmembrane region" description="Helical" evidence="1">
    <location>
        <begin position="199"/>
        <end position="227"/>
    </location>
</feature>
<evidence type="ECO:0000313" key="2">
    <source>
        <dbReference type="EMBL" id="CAI78540.1"/>
    </source>
</evidence>